<feature type="compositionally biased region" description="Low complexity" evidence="9">
    <location>
        <begin position="389"/>
        <end position="400"/>
    </location>
</feature>
<dbReference type="EMBL" id="JARBJD010000116">
    <property type="protein sequence ID" value="KAK2951580.1"/>
    <property type="molecule type" value="Genomic_DNA"/>
</dbReference>
<evidence type="ECO:0000256" key="8">
    <source>
        <dbReference type="SAM" id="Coils"/>
    </source>
</evidence>
<comment type="subcellular location">
    <subcellularLocation>
        <location evidence="1">Cytoplasm</location>
        <location evidence="1">Cytoskeleton</location>
    </subcellularLocation>
</comment>
<accession>A0ABQ9XN69</accession>
<evidence type="ECO:0000256" key="9">
    <source>
        <dbReference type="SAM" id="MobiDB-lite"/>
    </source>
</evidence>
<evidence type="ECO:0000256" key="4">
    <source>
        <dbReference type="ARBA" id="ARBA00022737"/>
    </source>
</evidence>
<dbReference type="PANTHER" id="PTHR13759">
    <property type="entry name" value="TWINFILIN"/>
    <property type="match status" value="1"/>
</dbReference>
<keyword evidence="8" id="KW-0175">Coiled coil</keyword>
<dbReference type="InterPro" id="IPR029006">
    <property type="entry name" value="ADF-H/Gelsolin-like_dom_sf"/>
</dbReference>
<feature type="coiled-coil region" evidence="8">
    <location>
        <begin position="153"/>
        <end position="185"/>
    </location>
</feature>
<sequence>MAQLTTKISPDDALKQSFADAQETKNKRYIKCNINEETIVETDSGAPTSDVIADFNSLSKYYGSHDTCYILFHLDLDDNNSWILMRYISERAQIKPKMLYSSSTENIKRELGNVSFRWALNGVEPDQMTLEQFVNDNFDTLTDNVKELLKPEIDKVRSEIAQTEQERMQDARERMEARLVLTEEEKLKREEARLEVHVGGSSSVSFPSTPACQTHFTSFLNGSINFLEITLANETLDVTNHETISLQDLKDHVDLKLPHFYLYTLTQSELKGHVSDEKLNVLIYSCPSGCPIRARTEYSLGKGACIGVIQEAGIEIHRNIESQEPYKDLTAESIIDHIVSSGTQNPSPSPDGSPAPSQSPLEDHMASLGDRPAAAAGHRAVDPRRPRRPAQAQTAQPKTAFRPANKVNLDQ</sequence>
<dbReference type="PANTHER" id="PTHR13759:SF1">
    <property type="entry name" value="TWINFILIN"/>
    <property type="match status" value="1"/>
</dbReference>
<keyword evidence="12" id="KW-1185">Reference proteome</keyword>
<comment type="subunit">
    <text evidence="7">Interacts with G-actin; ADP-actin form.</text>
</comment>
<name>A0ABQ9XN69_9EUKA</name>
<dbReference type="InterPro" id="IPR002108">
    <property type="entry name" value="ADF-H"/>
</dbReference>
<gene>
    <name evidence="11" type="ORF">BLNAU_13464</name>
</gene>
<evidence type="ECO:0000313" key="12">
    <source>
        <dbReference type="Proteomes" id="UP001281761"/>
    </source>
</evidence>
<keyword evidence="4" id="KW-0677">Repeat</keyword>
<keyword evidence="6" id="KW-0206">Cytoskeleton</keyword>
<evidence type="ECO:0000256" key="7">
    <source>
        <dbReference type="ARBA" id="ARBA00038532"/>
    </source>
</evidence>
<protein>
    <submittedName>
        <fullName evidence="11">Twinfilin</fullName>
    </submittedName>
</protein>
<dbReference type="Gene3D" id="3.40.20.10">
    <property type="entry name" value="Severin"/>
    <property type="match status" value="2"/>
</dbReference>
<reference evidence="11 12" key="1">
    <citation type="journal article" date="2022" name="bioRxiv">
        <title>Genomics of Preaxostyla Flagellates Illuminates Evolutionary Transitions and the Path Towards Mitochondrial Loss.</title>
        <authorList>
            <person name="Novak L.V.F."/>
            <person name="Treitli S.C."/>
            <person name="Pyrih J."/>
            <person name="Halakuc P."/>
            <person name="Pipaliya S.V."/>
            <person name="Vacek V."/>
            <person name="Brzon O."/>
            <person name="Soukal P."/>
            <person name="Eme L."/>
            <person name="Dacks J.B."/>
            <person name="Karnkowska A."/>
            <person name="Elias M."/>
            <person name="Hampl V."/>
        </authorList>
    </citation>
    <scope>NUCLEOTIDE SEQUENCE [LARGE SCALE GENOMIC DNA]</scope>
    <source>
        <strain evidence="11">NAU3</strain>
        <tissue evidence="11">Gut</tissue>
    </source>
</reference>
<comment type="caution">
    <text evidence="11">The sequence shown here is derived from an EMBL/GenBank/DDBJ whole genome shotgun (WGS) entry which is preliminary data.</text>
</comment>
<dbReference type="Proteomes" id="UP001281761">
    <property type="component" value="Unassembled WGS sequence"/>
</dbReference>
<evidence type="ECO:0000256" key="1">
    <source>
        <dbReference type="ARBA" id="ARBA00004245"/>
    </source>
</evidence>
<keyword evidence="3" id="KW-0963">Cytoplasm</keyword>
<keyword evidence="5" id="KW-0009">Actin-binding</keyword>
<comment type="similarity">
    <text evidence="2">Belongs to the actin-binding proteins ADF family. Twinfilin subfamily.</text>
</comment>
<dbReference type="SUPFAM" id="SSF55753">
    <property type="entry name" value="Actin depolymerizing proteins"/>
    <property type="match status" value="2"/>
</dbReference>
<dbReference type="Pfam" id="PF00241">
    <property type="entry name" value="Cofilin_ADF"/>
    <property type="match status" value="2"/>
</dbReference>
<organism evidence="11 12">
    <name type="scientific">Blattamonas nauphoetae</name>
    <dbReference type="NCBI Taxonomy" id="2049346"/>
    <lineage>
        <taxon>Eukaryota</taxon>
        <taxon>Metamonada</taxon>
        <taxon>Preaxostyla</taxon>
        <taxon>Oxymonadida</taxon>
        <taxon>Blattamonas</taxon>
    </lineage>
</organism>
<dbReference type="InterPro" id="IPR028458">
    <property type="entry name" value="Twinfilin"/>
</dbReference>
<evidence type="ECO:0000256" key="2">
    <source>
        <dbReference type="ARBA" id="ARBA00009557"/>
    </source>
</evidence>
<evidence type="ECO:0000256" key="3">
    <source>
        <dbReference type="ARBA" id="ARBA00022490"/>
    </source>
</evidence>
<feature type="region of interest" description="Disordered" evidence="9">
    <location>
        <begin position="340"/>
        <end position="411"/>
    </location>
</feature>
<evidence type="ECO:0000259" key="10">
    <source>
        <dbReference type="PROSITE" id="PS51263"/>
    </source>
</evidence>
<feature type="domain" description="ADF-H" evidence="10">
    <location>
        <begin position="5"/>
        <end position="138"/>
    </location>
</feature>
<dbReference type="SMART" id="SM00102">
    <property type="entry name" value="ADF"/>
    <property type="match status" value="1"/>
</dbReference>
<evidence type="ECO:0000256" key="6">
    <source>
        <dbReference type="ARBA" id="ARBA00023212"/>
    </source>
</evidence>
<proteinExistence type="inferred from homology"/>
<evidence type="ECO:0000256" key="5">
    <source>
        <dbReference type="ARBA" id="ARBA00023203"/>
    </source>
</evidence>
<dbReference type="PROSITE" id="PS51263">
    <property type="entry name" value="ADF_H"/>
    <property type="match status" value="1"/>
</dbReference>
<evidence type="ECO:0000313" key="11">
    <source>
        <dbReference type="EMBL" id="KAK2951580.1"/>
    </source>
</evidence>